<dbReference type="AlphaFoldDB" id="A0A4Y2BV25"/>
<evidence type="ECO:0000313" key="1">
    <source>
        <dbReference type="EMBL" id="GBL96050.1"/>
    </source>
</evidence>
<name>A0A4Y2BV25_ARAVE</name>
<proteinExistence type="predicted"/>
<dbReference type="EMBL" id="BGPR01000116">
    <property type="protein sequence ID" value="GBL96050.1"/>
    <property type="molecule type" value="Genomic_DNA"/>
</dbReference>
<accession>A0A4Y2BV25</accession>
<keyword evidence="2" id="KW-1185">Reference proteome</keyword>
<dbReference type="OrthoDB" id="6472271at2759"/>
<evidence type="ECO:0000313" key="2">
    <source>
        <dbReference type="Proteomes" id="UP000499080"/>
    </source>
</evidence>
<gene>
    <name evidence="1" type="ORF">AVEN_200005_1</name>
</gene>
<reference evidence="1 2" key="1">
    <citation type="journal article" date="2019" name="Sci. Rep.">
        <title>Orb-weaving spider Araneus ventricosus genome elucidates the spidroin gene catalogue.</title>
        <authorList>
            <person name="Kono N."/>
            <person name="Nakamura H."/>
            <person name="Ohtoshi R."/>
            <person name="Moran D.A.P."/>
            <person name="Shinohara A."/>
            <person name="Yoshida Y."/>
            <person name="Fujiwara M."/>
            <person name="Mori M."/>
            <person name="Tomita M."/>
            <person name="Arakawa K."/>
        </authorList>
    </citation>
    <scope>NUCLEOTIDE SEQUENCE [LARGE SCALE GENOMIC DNA]</scope>
</reference>
<comment type="caution">
    <text evidence="1">The sequence shown here is derived from an EMBL/GenBank/DDBJ whole genome shotgun (WGS) entry which is preliminary data.</text>
</comment>
<dbReference type="Proteomes" id="UP000499080">
    <property type="component" value="Unassembled WGS sequence"/>
</dbReference>
<sequence length="139" mass="15721">MNKESSATVNRLFEAYEDEVMSPQTSMGEVNVFPMPILHDTGSSIDIVCLKVIKPEMFTYDQGTGTAAIVEKMKKIHVPSQVNSIQTRAQKRLEEQEEVVYVKDKDPISVEEAEMAATEDIEIENDDLFSFPPKEEFES</sequence>
<protein>
    <submittedName>
        <fullName evidence="1">Uncharacterized protein</fullName>
    </submittedName>
</protein>
<organism evidence="1 2">
    <name type="scientific">Araneus ventricosus</name>
    <name type="common">Orbweaver spider</name>
    <name type="synonym">Epeira ventricosa</name>
    <dbReference type="NCBI Taxonomy" id="182803"/>
    <lineage>
        <taxon>Eukaryota</taxon>
        <taxon>Metazoa</taxon>
        <taxon>Ecdysozoa</taxon>
        <taxon>Arthropoda</taxon>
        <taxon>Chelicerata</taxon>
        <taxon>Arachnida</taxon>
        <taxon>Araneae</taxon>
        <taxon>Araneomorphae</taxon>
        <taxon>Entelegynae</taxon>
        <taxon>Araneoidea</taxon>
        <taxon>Araneidae</taxon>
        <taxon>Araneus</taxon>
    </lineage>
</organism>